<dbReference type="AlphaFoldDB" id="A0A1E4RJP3"/>
<dbReference type="OrthoDB" id="5673at2759"/>
<feature type="transmembrane region" description="Helical" evidence="1">
    <location>
        <begin position="94"/>
        <end position="111"/>
    </location>
</feature>
<keyword evidence="1" id="KW-1133">Transmembrane helix</keyword>
<dbReference type="GO" id="GO:0004143">
    <property type="term" value="F:ATP-dependent diacylglycerol kinase activity"/>
    <property type="evidence" value="ECO:0007669"/>
    <property type="project" value="InterPro"/>
</dbReference>
<dbReference type="InterPro" id="IPR037997">
    <property type="entry name" value="Dgk1-like"/>
</dbReference>
<dbReference type="Proteomes" id="UP000095085">
    <property type="component" value="Unassembled WGS sequence"/>
</dbReference>
<feature type="transmembrane region" description="Helical" evidence="1">
    <location>
        <begin position="190"/>
        <end position="213"/>
    </location>
</feature>
<keyword evidence="1" id="KW-0472">Membrane</keyword>
<feature type="transmembrane region" description="Helical" evidence="1">
    <location>
        <begin position="68"/>
        <end position="88"/>
    </location>
</feature>
<dbReference type="GeneID" id="30995560"/>
<evidence type="ECO:0008006" key="4">
    <source>
        <dbReference type="Google" id="ProtNLM"/>
    </source>
</evidence>
<dbReference type="RefSeq" id="XP_020076569.1">
    <property type="nucleotide sequence ID" value="XM_020221010.1"/>
</dbReference>
<proteinExistence type="predicted"/>
<dbReference type="STRING" id="984485.A0A1E4RJP3"/>
<evidence type="ECO:0000313" key="2">
    <source>
        <dbReference type="EMBL" id="ODV67502.1"/>
    </source>
</evidence>
<evidence type="ECO:0000313" key="3">
    <source>
        <dbReference type="Proteomes" id="UP000095085"/>
    </source>
</evidence>
<keyword evidence="1" id="KW-0812">Transmembrane</keyword>
<reference evidence="3" key="1">
    <citation type="submission" date="2016-05" db="EMBL/GenBank/DDBJ databases">
        <title>Comparative genomics of biotechnologically important yeasts.</title>
        <authorList>
            <consortium name="DOE Joint Genome Institute"/>
            <person name="Riley R."/>
            <person name="Haridas S."/>
            <person name="Wolfe K.H."/>
            <person name="Lopes M.R."/>
            <person name="Hittinger C.T."/>
            <person name="Goker M."/>
            <person name="Salamov A."/>
            <person name="Wisecaver J."/>
            <person name="Long T.M."/>
            <person name="Aerts A.L."/>
            <person name="Barry K."/>
            <person name="Choi C."/>
            <person name="Clum A."/>
            <person name="Coughlan A.Y."/>
            <person name="Deshpande S."/>
            <person name="Douglass A.P."/>
            <person name="Hanson S.J."/>
            <person name="Klenk H.-P."/>
            <person name="Labutti K."/>
            <person name="Lapidus A."/>
            <person name="Lindquist E."/>
            <person name="Lipzen A."/>
            <person name="Meier-Kolthoff J.P."/>
            <person name="Ohm R.A."/>
            <person name="Otillar R.P."/>
            <person name="Pangilinan J."/>
            <person name="Peng Y."/>
            <person name="Rokas A."/>
            <person name="Rosa C.A."/>
            <person name="Scheuner C."/>
            <person name="Sibirny A.A."/>
            <person name="Slot J.C."/>
            <person name="Stielow J.B."/>
            <person name="Sun H."/>
            <person name="Kurtzman C.P."/>
            <person name="Blackwell M."/>
            <person name="Grigoriev I.V."/>
            <person name="Jeffries T.W."/>
        </authorList>
    </citation>
    <scope>NUCLEOTIDE SEQUENCE [LARGE SCALE GENOMIC DNA]</scope>
    <source>
        <strain evidence="3">NRRL Y-1933</strain>
    </source>
</reference>
<protein>
    <recommendedName>
        <fullName evidence="4">Phosphatidate cytidylyltransferase</fullName>
    </recommendedName>
</protein>
<dbReference type="PANTHER" id="PTHR31303:SF1">
    <property type="entry name" value="CTP-DEPENDENT DIACYLGLYCEROL KINASE 1"/>
    <property type="match status" value="1"/>
</dbReference>
<organism evidence="2 3">
    <name type="scientific">Hyphopichia burtonii NRRL Y-1933</name>
    <dbReference type="NCBI Taxonomy" id="984485"/>
    <lineage>
        <taxon>Eukaryota</taxon>
        <taxon>Fungi</taxon>
        <taxon>Dikarya</taxon>
        <taxon>Ascomycota</taxon>
        <taxon>Saccharomycotina</taxon>
        <taxon>Pichiomycetes</taxon>
        <taxon>Debaryomycetaceae</taxon>
        <taxon>Hyphopichia</taxon>
    </lineage>
</organism>
<dbReference type="PANTHER" id="PTHR31303">
    <property type="entry name" value="CTP-DEPENDENT DIACYLGLYCEROL KINASE 1"/>
    <property type="match status" value="1"/>
</dbReference>
<dbReference type="GO" id="GO:0005789">
    <property type="term" value="C:endoplasmic reticulum membrane"/>
    <property type="evidence" value="ECO:0007669"/>
    <property type="project" value="TreeGrafter"/>
</dbReference>
<dbReference type="EMBL" id="KV454540">
    <property type="protein sequence ID" value="ODV67502.1"/>
    <property type="molecule type" value="Genomic_DNA"/>
</dbReference>
<feature type="transmembrane region" description="Helical" evidence="1">
    <location>
        <begin position="262"/>
        <end position="279"/>
    </location>
</feature>
<keyword evidence="3" id="KW-1185">Reference proteome</keyword>
<name>A0A1E4RJP3_9ASCO</name>
<dbReference type="GO" id="GO:0006654">
    <property type="term" value="P:phosphatidic acid biosynthetic process"/>
    <property type="evidence" value="ECO:0007669"/>
    <property type="project" value="TreeGrafter"/>
</dbReference>
<accession>A0A1E4RJP3</accession>
<gene>
    <name evidence="2" type="ORF">HYPBUDRAFT_152420</name>
</gene>
<sequence>MTSVSGTHVRRLTRSQAALLKKQDYNYEISTASDTDSDCSDGPPDETPRLWSQWYDVINAKHEVPRKLFHSVTGVFSIWLYVNGYNAAIFTKPFIMVGSFMLVVELLRFRYQKVNLMVFKLFGFMMRESEHQTYNGTLYFLFGLILTTASLPKDLCLMTNMLLSWADTSASIVGREWGKYTVSLKRGKSLAGSIASFVTGVFVCYLQYAYLIPKYHHLVDSPGEVLWSPESSKLSIHVFAAATGLIASVSEFIDLWGLDDNFTIPTLSGLFLYTLLYSTRL</sequence>
<evidence type="ECO:0000256" key="1">
    <source>
        <dbReference type="SAM" id="Phobius"/>
    </source>
</evidence>